<dbReference type="Pfam" id="PF00593">
    <property type="entry name" value="TonB_dep_Rec_b-barrel"/>
    <property type="match status" value="1"/>
</dbReference>
<evidence type="ECO:0000256" key="6">
    <source>
        <dbReference type="ARBA" id="ARBA00023136"/>
    </source>
</evidence>
<keyword evidence="6 8" id="KW-0472">Membrane</keyword>
<sequence length="659" mass="74027">MPNVQADPAEHPLSAGEPALLPQIVITGTRTERLLEDVPVRTQVIDRATLERRQARDLADALRLLPGVYLRTIHGKQGQEIWMQGLDGDRVLILIDGIPAIASTGSTVDLTQIMVADVERIEVVRGATSALYGSSAMGGVINVITRRPEATAYRLQAEVGAYDRRGDGDVPHGAHLLGRWSRGGEYVSAEFTGDWRRNDGFSLQPERFAQDVHGIEHLNLSSRLDWNLAPRSRFSLRPTWMQEDKTQRVSVSLPGGAEGRRVKEETVRQPGLVLDLNRATDDRSDWRMTASWSRFENQTSERSVAGDPLTRRDAEIVSRRIEGQWNHEWNRRHWLTLGALARDERLDQTKDNWVGGVVVGSDEIEPGARHRNQEVFAQDNIFFGEKSEILAGLRYQHDSDFGGFLAPSLNLKRQVDSGGGRLNLRAGVGRGYRVPNLKERYFEFDQSSLGYRVAGNPDLQPESSVSVQIGAEWLPLNSRAPRWDVNLFHNDIRDLITTEFNTDLTEQEGLQVFDYRNLARARTWGVETGLAWQISRDLRWDLGYTWLQAEDQDTGRTLPLRPAHQVKTELIHQRGRLQLSAGAEYQSSEFIDSANTDKSPAWTRVNLRGAWRHGPVTWLAGVDNVFDQVPAAGDAADFSPKPGRYVYLGLRLDGPFGSQ</sequence>
<dbReference type="InterPro" id="IPR000531">
    <property type="entry name" value="Beta-barrel_TonB"/>
</dbReference>
<organism evidence="12 13">
    <name type="scientific">Thioalkalivibrio nitratireducens (strain DSM 14787 / UNIQEM 213 / ALEN2)</name>
    <dbReference type="NCBI Taxonomy" id="1255043"/>
    <lineage>
        <taxon>Bacteria</taxon>
        <taxon>Pseudomonadati</taxon>
        <taxon>Pseudomonadota</taxon>
        <taxon>Gammaproteobacteria</taxon>
        <taxon>Chromatiales</taxon>
        <taxon>Ectothiorhodospiraceae</taxon>
        <taxon>Thioalkalivibrio</taxon>
    </lineage>
</organism>
<dbReference type="GO" id="GO:0015344">
    <property type="term" value="F:siderophore uptake transmembrane transporter activity"/>
    <property type="evidence" value="ECO:0007669"/>
    <property type="project" value="TreeGrafter"/>
</dbReference>
<comment type="subcellular location">
    <subcellularLocation>
        <location evidence="1 8">Cell outer membrane</location>
        <topology evidence="1 8">Multi-pass membrane protein</topology>
    </subcellularLocation>
</comment>
<keyword evidence="5 9" id="KW-0798">TonB box</keyword>
<dbReference type="PROSITE" id="PS52016">
    <property type="entry name" value="TONB_DEPENDENT_REC_3"/>
    <property type="match status" value="1"/>
</dbReference>
<evidence type="ECO:0000256" key="7">
    <source>
        <dbReference type="ARBA" id="ARBA00023237"/>
    </source>
</evidence>
<dbReference type="STRING" id="1255043.TVNIR_0602"/>
<dbReference type="InterPro" id="IPR039426">
    <property type="entry name" value="TonB-dep_rcpt-like"/>
</dbReference>
<name>L0DTG3_THIND</name>
<dbReference type="InterPro" id="IPR012910">
    <property type="entry name" value="Plug_dom"/>
</dbReference>
<keyword evidence="7 8" id="KW-0998">Cell outer membrane</keyword>
<evidence type="ECO:0000256" key="1">
    <source>
        <dbReference type="ARBA" id="ARBA00004571"/>
    </source>
</evidence>
<protein>
    <submittedName>
        <fullName evidence="12">TonB-dependent receptor</fullName>
    </submittedName>
</protein>
<dbReference type="PATRIC" id="fig|1255043.3.peg.608"/>
<evidence type="ECO:0000256" key="8">
    <source>
        <dbReference type="PROSITE-ProRule" id="PRU01360"/>
    </source>
</evidence>
<evidence type="ECO:0000313" key="12">
    <source>
        <dbReference type="EMBL" id="AGA32303.1"/>
    </source>
</evidence>
<dbReference type="KEGG" id="tni:TVNIR_0602"/>
<dbReference type="PANTHER" id="PTHR30069">
    <property type="entry name" value="TONB-DEPENDENT OUTER MEMBRANE RECEPTOR"/>
    <property type="match status" value="1"/>
</dbReference>
<proteinExistence type="inferred from homology"/>
<dbReference type="HOGENOM" id="CLU_008287_18_0_6"/>
<dbReference type="AlphaFoldDB" id="L0DTG3"/>
<dbReference type="SUPFAM" id="SSF56935">
    <property type="entry name" value="Porins"/>
    <property type="match status" value="1"/>
</dbReference>
<dbReference type="InterPro" id="IPR036942">
    <property type="entry name" value="Beta-barrel_TonB_sf"/>
</dbReference>
<dbReference type="eggNOG" id="COG4771">
    <property type="taxonomic scope" value="Bacteria"/>
</dbReference>
<feature type="domain" description="TonB-dependent receptor plug" evidence="11">
    <location>
        <begin position="36"/>
        <end position="140"/>
    </location>
</feature>
<evidence type="ECO:0000256" key="5">
    <source>
        <dbReference type="ARBA" id="ARBA00023077"/>
    </source>
</evidence>
<evidence type="ECO:0000259" key="10">
    <source>
        <dbReference type="Pfam" id="PF00593"/>
    </source>
</evidence>
<evidence type="ECO:0000259" key="11">
    <source>
        <dbReference type="Pfam" id="PF07715"/>
    </source>
</evidence>
<dbReference type="Pfam" id="PF07715">
    <property type="entry name" value="Plug"/>
    <property type="match status" value="1"/>
</dbReference>
<keyword evidence="12" id="KW-0675">Receptor</keyword>
<feature type="domain" description="TonB-dependent receptor-like beta-barrel" evidence="10">
    <location>
        <begin position="267"/>
        <end position="625"/>
    </location>
</feature>
<dbReference type="Gene3D" id="2.170.130.10">
    <property type="entry name" value="TonB-dependent receptor, plug domain"/>
    <property type="match status" value="1"/>
</dbReference>
<dbReference type="InterPro" id="IPR037066">
    <property type="entry name" value="Plug_dom_sf"/>
</dbReference>
<dbReference type="Proteomes" id="UP000010809">
    <property type="component" value="Chromosome"/>
</dbReference>
<keyword evidence="2 8" id="KW-0813">Transport</keyword>
<keyword evidence="3 8" id="KW-1134">Transmembrane beta strand</keyword>
<evidence type="ECO:0000256" key="3">
    <source>
        <dbReference type="ARBA" id="ARBA00022452"/>
    </source>
</evidence>
<dbReference type="EMBL" id="CP003989">
    <property type="protein sequence ID" value="AGA32303.1"/>
    <property type="molecule type" value="Genomic_DNA"/>
</dbReference>
<gene>
    <name evidence="12" type="primary">irgA [H]</name>
    <name evidence="12" type="ordered locus">TVNIR_0602</name>
</gene>
<evidence type="ECO:0000256" key="2">
    <source>
        <dbReference type="ARBA" id="ARBA00022448"/>
    </source>
</evidence>
<evidence type="ECO:0000256" key="4">
    <source>
        <dbReference type="ARBA" id="ARBA00022692"/>
    </source>
</evidence>
<accession>L0DTG3</accession>
<evidence type="ECO:0000313" key="13">
    <source>
        <dbReference type="Proteomes" id="UP000010809"/>
    </source>
</evidence>
<reference evidence="12" key="1">
    <citation type="submission" date="2015-12" db="EMBL/GenBank/DDBJ databases">
        <authorList>
            <person name="Tikhonova T.V."/>
            <person name="Pavlov A.R."/>
            <person name="Beletsky A.V."/>
            <person name="Mardanov A.V."/>
            <person name="Sorokin D.Y."/>
            <person name="Ravin N.V."/>
            <person name="Popov V.O."/>
        </authorList>
    </citation>
    <scope>NUCLEOTIDE SEQUENCE</scope>
    <source>
        <strain evidence="12">DSM 14787</strain>
    </source>
</reference>
<keyword evidence="4 8" id="KW-0812">Transmembrane</keyword>
<comment type="similarity">
    <text evidence="8 9">Belongs to the TonB-dependent receptor family.</text>
</comment>
<evidence type="ECO:0000256" key="9">
    <source>
        <dbReference type="RuleBase" id="RU003357"/>
    </source>
</evidence>
<dbReference type="GO" id="GO:0044718">
    <property type="term" value="P:siderophore transmembrane transport"/>
    <property type="evidence" value="ECO:0007669"/>
    <property type="project" value="TreeGrafter"/>
</dbReference>
<dbReference type="CDD" id="cd01347">
    <property type="entry name" value="ligand_gated_channel"/>
    <property type="match status" value="1"/>
</dbReference>
<dbReference type="GO" id="GO:0009279">
    <property type="term" value="C:cell outer membrane"/>
    <property type="evidence" value="ECO:0007669"/>
    <property type="project" value="UniProtKB-SubCell"/>
</dbReference>
<keyword evidence="13" id="KW-1185">Reference proteome</keyword>
<dbReference type="Gene3D" id="2.40.170.20">
    <property type="entry name" value="TonB-dependent receptor, beta-barrel domain"/>
    <property type="match status" value="1"/>
</dbReference>
<dbReference type="PANTHER" id="PTHR30069:SF37">
    <property type="entry name" value="FERRIC VIBRIOBACTIN RECEPTOR VIUA"/>
    <property type="match status" value="1"/>
</dbReference>